<dbReference type="InterPro" id="IPR029058">
    <property type="entry name" value="AB_hydrolase_fold"/>
</dbReference>
<dbReference type="InterPro" id="IPR000073">
    <property type="entry name" value="AB_hydrolase_1"/>
</dbReference>
<dbReference type="InterPro" id="IPR050266">
    <property type="entry name" value="AB_hydrolase_sf"/>
</dbReference>
<evidence type="ECO:0000313" key="3">
    <source>
        <dbReference type="Proteomes" id="UP000478505"/>
    </source>
</evidence>
<dbReference type="PANTHER" id="PTHR43798">
    <property type="entry name" value="MONOACYLGLYCEROL LIPASE"/>
    <property type="match status" value="1"/>
</dbReference>
<feature type="domain" description="AB hydrolase-1" evidence="1">
    <location>
        <begin position="20"/>
        <end position="247"/>
    </location>
</feature>
<accession>A0A6B3R5A9</accession>
<sequence>MIFTYKQTKIHYTASGKGEPIILLHGFLENSSMWKPLQKELSKTHAVYALDLPGHGRTEAIGYIHSMEDFAALVLAFTDFKKLKSFSLIGHSMGGYVALALAELKPGSGKMDKLILLNSTSLADSETKQQERNRAITMIQKYPEAFISMSVKHLFLPEDQKRLASEIDTAISQAKQCSQQGIINTLKGMRDRKGRTEVLKKLSDKSLILLGKEDKVIDFEKTKHLAKEMCVELEIFPGGHMSYIEHPDLLLKTVHEFLS</sequence>
<protein>
    <submittedName>
        <fullName evidence="2">Alpha/beta hydrolase</fullName>
    </submittedName>
</protein>
<name>A0A6B3R5A9_9FLAO</name>
<dbReference type="AlphaFoldDB" id="A0A6B3R5A9"/>
<dbReference type="EMBL" id="JAAIKD010000001">
    <property type="protein sequence ID" value="NEV93031.1"/>
    <property type="molecule type" value="Genomic_DNA"/>
</dbReference>
<dbReference type="Pfam" id="PF00561">
    <property type="entry name" value="Abhydrolase_1"/>
    <property type="match status" value="1"/>
</dbReference>
<dbReference type="Proteomes" id="UP000478505">
    <property type="component" value="Unassembled WGS sequence"/>
</dbReference>
<dbReference type="PRINTS" id="PR00111">
    <property type="entry name" value="ABHYDROLASE"/>
</dbReference>
<evidence type="ECO:0000259" key="1">
    <source>
        <dbReference type="Pfam" id="PF00561"/>
    </source>
</evidence>
<gene>
    <name evidence="2" type="ORF">G3567_02575</name>
</gene>
<dbReference type="RefSeq" id="WP_164003752.1">
    <property type="nucleotide sequence ID" value="NZ_JAAIKD010000001.1"/>
</dbReference>
<keyword evidence="2" id="KW-0378">Hydrolase</keyword>
<dbReference type="Gene3D" id="3.40.50.1820">
    <property type="entry name" value="alpha/beta hydrolase"/>
    <property type="match status" value="1"/>
</dbReference>
<organism evidence="2 3">
    <name type="scientific">Psychroflexus aurantiacus</name>
    <dbReference type="NCBI Taxonomy" id="2709310"/>
    <lineage>
        <taxon>Bacteria</taxon>
        <taxon>Pseudomonadati</taxon>
        <taxon>Bacteroidota</taxon>
        <taxon>Flavobacteriia</taxon>
        <taxon>Flavobacteriales</taxon>
        <taxon>Flavobacteriaceae</taxon>
        <taxon>Psychroflexus</taxon>
    </lineage>
</organism>
<proteinExistence type="predicted"/>
<evidence type="ECO:0000313" key="2">
    <source>
        <dbReference type="EMBL" id="NEV93031.1"/>
    </source>
</evidence>
<dbReference type="SUPFAM" id="SSF53474">
    <property type="entry name" value="alpha/beta-Hydrolases"/>
    <property type="match status" value="1"/>
</dbReference>
<reference evidence="2 3" key="1">
    <citation type="submission" date="2020-02" db="EMBL/GenBank/DDBJ databases">
        <title>Flavobacteriaceae Psychroflexus bacterium YR1-1, complete genome.</title>
        <authorList>
            <person name="Li Y."/>
            <person name="Wu S."/>
        </authorList>
    </citation>
    <scope>NUCLEOTIDE SEQUENCE [LARGE SCALE GENOMIC DNA]</scope>
    <source>
        <strain evidence="2 3">YR1-1</strain>
    </source>
</reference>
<dbReference type="GO" id="GO:0016787">
    <property type="term" value="F:hydrolase activity"/>
    <property type="evidence" value="ECO:0007669"/>
    <property type="project" value="UniProtKB-KW"/>
</dbReference>
<keyword evidence="3" id="KW-1185">Reference proteome</keyword>
<comment type="caution">
    <text evidence="2">The sequence shown here is derived from an EMBL/GenBank/DDBJ whole genome shotgun (WGS) entry which is preliminary data.</text>
</comment>